<dbReference type="InterPro" id="IPR003753">
    <property type="entry name" value="Exonuc_VII_L"/>
</dbReference>
<gene>
    <name evidence="5" type="primary">xseA</name>
    <name evidence="9" type="ORF">A1D18_04785</name>
</gene>
<accession>A0A1J8NI05</accession>
<dbReference type="InterPro" id="IPR025824">
    <property type="entry name" value="OB-fold_nuc-bd_dom"/>
</dbReference>
<dbReference type="PANTHER" id="PTHR30008">
    <property type="entry name" value="EXODEOXYRIBONUCLEASE 7 LARGE SUBUNIT"/>
    <property type="match status" value="1"/>
</dbReference>
<dbReference type="HAMAP" id="MF_00378">
    <property type="entry name" value="Exonuc_7_L"/>
    <property type="match status" value="1"/>
</dbReference>
<dbReference type="EMBL" id="LUKY01000033">
    <property type="protein sequence ID" value="OIZ94522.1"/>
    <property type="molecule type" value="Genomic_DNA"/>
</dbReference>
<comment type="subcellular location">
    <subcellularLocation>
        <location evidence="5 6">Cytoplasm</location>
    </subcellularLocation>
</comment>
<comment type="caution">
    <text evidence="9">The sequence shown here is derived from an EMBL/GenBank/DDBJ whole genome shotgun (WGS) entry which is preliminary data.</text>
</comment>
<comment type="subunit">
    <text evidence="5">Heterooligomer composed of large and small subunits.</text>
</comment>
<dbReference type="PANTHER" id="PTHR30008:SF0">
    <property type="entry name" value="EXODEOXYRIBONUCLEASE 7 LARGE SUBUNIT"/>
    <property type="match status" value="1"/>
</dbReference>
<evidence type="ECO:0000256" key="3">
    <source>
        <dbReference type="ARBA" id="ARBA00022801"/>
    </source>
</evidence>
<dbReference type="GO" id="GO:0009318">
    <property type="term" value="C:exodeoxyribonuclease VII complex"/>
    <property type="evidence" value="ECO:0007669"/>
    <property type="project" value="UniProtKB-UniRule"/>
</dbReference>
<keyword evidence="2 5" id="KW-0540">Nuclease</keyword>
<dbReference type="Pfam" id="PF13742">
    <property type="entry name" value="tRNA_anti_2"/>
    <property type="match status" value="1"/>
</dbReference>
<dbReference type="Proteomes" id="UP000183924">
    <property type="component" value="Unassembled WGS sequence"/>
</dbReference>
<proteinExistence type="inferred from homology"/>
<protein>
    <recommendedName>
        <fullName evidence="5">Exodeoxyribonuclease 7 large subunit</fullName>
        <ecNumber evidence="5">3.1.11.6</ecNumber>
    </recommendedName>
    <alternativeName>
        <fullName evidence="5">Exodeoxyribonuclease VII large subunit</fullName>
        <shortName evidence="5">Exonuclease VII large subunit</shortName>
    </alternativeName>
</protein>
<evidence type="ECO:0000313" key="9">
    <source>
        <dbReference type="EMBL" id="OIZ94522.1"/>
    </source>
</evidence>
<evidence type="ECO:0000256" key="2">
    <source>
        <dbReference type="ARBA" id="ARBA00022722"/>
    </source>
</evidence>
<evidence type="ECO:0000256" key="6">
    <source>
        <dbReference type="RuleBase" id="RU004355"/>
    </source>
</evidence>
<dbReference type="NCBIfam" id="TIGR00237">
    <property type="entry name" value="xseA"/>
    <property type="match status" value="1"/>
</dbReference>
<dbReference type="CDD" id="cd04489">
    <property type="entry name" value="ExoVII_LU_OBF"/>
    <property type="match status" value="1"/>
</dbReference>
<comment type="similarity">
    <text evidence="5 6">Belongs to the XseA family.</text>
</comment>
<comment type="catalytic activity">
    <reaction evidence="5 6">
        <text>Exonucleolytic cleavage in either 5'- to 3'- or 3'- to 5'-direction to yield nucleoside 5'-phosphates.</text>
        <dbReference type="EC" id="3.1.11.6"/>
    </reaction>
</comment>
<evidence type="ECO:0000259" key="7">
    <source>
        <dbReference type="Pfam" id="PF02601"/>
    </source>
</evidence>
<sequence length="406" mass="45810">MYLILGFIYMSKKSIYSVSELNQMVQDLLEDAFLPIWVEGEISNFASPSSGHWYFSLKDEKAQVRCALFNGRQRYKDNQPKNGMQILARAKISLYPARGEFQLIIDQFEPAGEGALRKAFEQLKTQLAAEGLFEPQHKKLLPKFPGTIGVISSETGAALRDICIVLKERFPTINIIIYPSLVQGKNASAQIVQQIKTANQRKECDVLILARGGGSLEDLWPFNEENVARAIFKSELPLISAIGHETDFTIADFVADKRAATPTMAAQLASPDGNEYQQQLDKTYHHLIKTILYLLKSYQQNLKNLAKRLRHPQQRLQDSFQNCDELTQRLNLSIKRQLHFHEQKLSGLSRTLHAISPLASLARGYAIVRDATSKKILRNSKEVKSGQEIITKLAKGELLCEVKAKL</sequence>
<evidence type="ECO:0000256" key="4">
    <source>
        <dbReference type="ARBA" id="ARBA00022839"/>
    </source>
</evidence>
<dbReference type="STRING" id="1225476.A1D18_04785"/>
<evidence type="ECO:0000259" key="8">
    <source>
        <dbReference type="Pfam" id="PF13742"/>
    </source>
</evidence>
<dbReference type="GO" id="GO:0003676">
    <property type="term" value="F:nucleic acid binding"/>
    <property type="evidence" value="ECO:0007669"/>
    <property type="project" value="InterPro"/>
</dbReference>
<dbReference type="InterPro" id="IPR020579">
    <property type="entry name" value="Exonuc_VII_lsu_C"/>
</dbReference>
<keyword evidence="3 5" id="KW-0378">Hydrolase</keyword>
<feature type="domain" description="OB-fold nucleic acid binding" evidence="8">
    <location>
        <begin position="16"/>
        <end position="108"/>
    </location>
</feature>
<dbReference type="Pfam" id="PF02601">
    <property type="entry name" value="Exonuc_VII_L"/>
    <property type="match status" value="1"/>
</dbReference>
<dbReference type="GO" id="GO:0005737">
    <property type="term" value="C:cytoplasm"/>
    <property type="evidence" value="ECO:0007669"/>
    <property type="project" value="UniProtKB-SubCell"/>
</dbReference>
<evidence type="ECO:0000313" key="10">
    <source>
        <dbReference type="Proteomes" id="UP000183924"/>
    </source>
</evidence>
<keyword evidence="4 5" id="KW-0269">Exonuclease</keyword>
<dbReference type="EC" id="3.1.11.6" evidence="5"/>
<comment type="function">
    <text evidence="5">Bidirectionally degrades single-stranded DNA into large acid-insoluble oligonucleotides, which are then degraded further into small acid-soluble oligonucleotides.</text>
</comment>
<evidence type="ECO:0000256" key="5">
    <source>
        <dbReference type="HAMAP-Rule" id="MF_00378"/>
    </source>
</evidence>
<keyword evidence="10" id="KW-1185">Reference proteome</keyword>
<dbReference type="GO" id="GO:0008855">
    <property type="term" value="F:exodeoxyribonuclease VII activity"/>
    <property type="evidence" value="ECO:0007669"/>
    <property type="project" value="UniProtKB-UniRule"/>
</dbReference>
<reference evidence="9 10" key="1">
    <citation type="submission" date="2016-03" db="EMBL/GenBank/DDBJ databases">
        <title>Comparative genomics of Rickettsiella.</title>
        <authorList>
            <person name="Chandler C."/>
            <person name="Wang Y."/>
        </authorList>
    </citation>
    <scope>NUCLEOTIDE SEQUENCE [LARGE SCALE GENOMIC DNA]</scope>
    <source>
        <strain evidence="9 10">RCFS May 2013</strain>
    </source>
</reference>
<organism evidence="9 10">
    <name type="scientific">Candidatus Rickettsiella isopodorum</name>
    <dbReference type="NCBI Taxonomy" id="1225476"/>
    <lineage>
        <taxon>Bacteria</taxon>
        <taxon>Pseudomonadati</taxon>
        <taxon>Pseudomonadota</taxon>
        <taxon>Gammaproteobacteria</taxon>
        <taxon>Legionellales</taxon>
        <taxon>Coxiellaceae</taxon>
        <taxon>Rickettsiella</taxon>
    </lineage>
</organism>
<keyword evidence="1 5" id="KW-0963">Cytoplasm</keyword>
<feature type="domain" description="Exonuclease VII large subunit C-terminal" evidence="7">
    <location>
        <begin position="132"/>
        <end position="352"/>
    </location>
</feature>
<dbReference type="GO" id="GO:0006308">
    <property type="term" value="P:DNA catabolic process"/>
    <property type="evidence" value="ECO:0007669"/>
    <property type="project" value="UniProtKB-UniRule"/>
</dbReference>
<name>A0A1J8NI05_9COXI</name>
<dbReference type="AlphaFoldDB" id="A0A1J8NI05"/>
<evidence type="ECO:0000256" key="1">
    <source>
        <dbReference type="ARBA" id="ARBA00022490"/>
    </source>
</evidence>